<evidence type="ECO:0000259" key="4">
    <source>
        <dbReference type="PROSITE" id="PS51363"/>
    </source>
</evidence>
<evidence type="ECO:0000256" key="2">
    <source>
        <dbReference type="ARBA" id="ARBA00044345"/>
    </source>
</evidence>
<dbReference type="InterPro" id="IPR016024">
    <property type="entry name" value="ARM-type_fold"/>
</dbReference>
<evidence type="ECO:0000256" key="3">
    <source>
        <dbReference type="SAM" id="MobiDB-lite"/>
    </source>
</evidence>
<dbReference type="InterPro" id="IPR011004">
    <property type="entry name" value="Trimer_LpxA-like_sf"/>
</dbReference>
<dbReference type="InterPro" id="IPR044123">
    <property type="entry name" value="W2_eIF2B_epsilon"/>
</dbReference>
<dbReference type="Gene3D" id="2.160.10.10">
    <property type="entry name" value="Hexapeptide repeat proteins"/>
    <property type="match status" value="1"/>
</dbReference>
<evidence type="ECO:0000313" key="6">
    <source>
        <dbReference type="Proteomes" id="UP001328107"/>
    </source>
</evidence>
<dbReference type="GO" id="GO:0005851">
    <property type="term" value="C:eukaryotic translation initiation factor 2B complex"/>
    <property type="evidence" value="ECO:0007669"/>
    <property type="project" value="TreeGrafter"/>
</dbReference>
<keyword evidence="6" id="KW-1185">Reference proteome</keyword>
<dbReference type="Proteomes" id="UP001328107">
    <property type="component" value="Unassembled WGS sequence"/>
</dbReference>
<accession>A0AAN4ZCC7</accession>
<feature type="non-terminal residue" evidence="5">
    <location>
        <position position="1"/>
    </location>
</feature>
<dbReference type="GO" id="GO:0005085">
    <property type="term" value="F:guanyl-nucleotide exchange factor activity"/>
    <property type="evidence" value="ECO:0007669"/>
    <property type="project" value="InterPro"/>
</dbReference>
<dbReference type="SUPFAM" id="SSF53448">
    <property type="entry name" value="Nucleotide-diphospho-sugar transferases"/>
    <property type="match status" value="1"/>
</dbReference>
<name>A0AAN4ZCC7_9BILA</name>
<evidence type="ECO:0000256" key="1">
    <source>
        <dbReference type="ARBA" id="ARBA00044144"/>
    </source>
</evidence>
<dbReference type="SMART" id="SM00515">
    <property type="entry name" value="eIF5C"/>
    <property type="match status" value="1"/>
</dbReference>
<reference evidence="6" key="1">
    <citation type="submission" date="2022-10" db="EMBL/GenBank/DDBJ databases">
        <title>Genome assembly of Pristionchus species.</title>
        <authorList>
            <person name="Yoshida K."/>
            <person name="Sommer R.J."/>
        </authorList>
    </citation>
    <scope>NUCLEOTIDE SEQUENCE [LARGE SCALE GENOMIC DNA]</scope>
    <source>
        <strain evidence="6">RS5460</strain>
    </source>
</reference>
<dbReference type="InterPro" id="IPR051956">
    <property type="entry name" value="eIF2B_epsilon"/>
</dbReference>
<dbReference type="Gene3D" id="1.25.40.180">
    <property type="match status" value="1"/>
</dbReference>
<dbReference type="InterPro" id="IPR029044">
    <property type="entry name" value="Nucleotide-diphossugar_trans"/>
</dbReference>
<dbReference type="PANTHER" id="PTHR45887">
    <property type="entry name" value="TRANSLATION INITIATION FACTOR EIF-2B SUBUNIT EPSILON"/>
    <property type="match status" value="1"/>
</dbReference>
<feature type="region of interest" description="Disordered" evidence="3">
    <location>
        <begin position="444"/>
        <end position="469"/>
    </location>
</feature>
<dbReference type="SUPFAM" id="SSF51161">
    <property type="entry name" value="Trimeric LpxA-like enzymes"/>
    <property type="match status" value="1"/>
</dbReference>
<gene>
    <name evidence="5" type="ORF">PMAYCL1PPCAC_06671</name>
</gene>
<protein>
    <recommendedName>
        <fullName evidence="1">Translation initiation factor eIF2B subunit epsilon</fullName>
    </recommendedName>
    <alternativeName>
        <fullName evidence="2">eIF2B GDP-GTP exchange factor subunit epsilon</fullName>
    </alternativeName>
</protein>
<evidence type="ECO:0000313" key="5">
    <source>
        <dbReference type="EMBL" id="GMR36476.1"/>
    </source>
</evidence>
<dbReference type="InterPro" id="IPR003307">
    <property type="entry name" value="W2_domain"/>
</dbReference>
<dbReference type="AlphaFoldDB" id="A0AAN4ZCC7"/>
<dbReference type="SUPFAM" id="SSF48371">
    <property type="entry name" value="ARM repeat"/>
    <property type="match status" value="1"/>
</dbReference>
<dbReference type="PROSITE" id="PS51363">
    <property type="entry name" value="W2"/>
    <property type="match status" value="1"/>
</dbReference>
<dbReference type="CDD" id="cd11558">
    <property type="entry name" value="W2_eIF2B_epsilon"/>
    <property type="match status" value="1"/>
</dbReference>
<dbReference type="GO" id="GO:0003743">
    <property type="term" value="F:translation initiation factor activity"/>
    <property type="evidence" value="ECO:0007669"/>
    <property type="project" value="TreeGrafter"/>
</dbReference>
<dbReference type="PANTHER" id="PTHR45887:SF1">
    <property type="entry name" value="TRANSLATION INITIATION FACTOR EIF-2B SUBUNIT EPSILON"/>
    <property type="match status" value="1"/>
</dbReference>
<feature type="domain" description="W2" evidence="4">
    <location>
        <begin position="466"/>
        <end position="634"/>
    </location>
</feature>
<dbReference type="GO" id="GO:0031369">
    <property type="term" value="F:translation initiation factor binding"/>
    <property type="evidence" value="ECO:0007669"/>
    <property type="project" value="InterPro"/>
</dbReference>
<dbReference type="Gene3D" id="3.90.550.10">
    <property type="entry name" value="Spore Coat Polysaccharide Biosynthesis Protein SpsA, Chain A"/>
    <property type="match status" value="1"/>
</dbReference>
<sequence>LFKMPPKDDSKNQDVQKLSAVLIAESFEPRFNLITSDKSFGELDICDVPSIDYSLRWIARCDITNVVIVVSEKHAPAYKNIESSWRGIFDSVIIVICQNAHSIGDVLREVESRNVLTSHFLLVPSPVSFCSSTLENQIKAFRQRFKKDSNAVMSLIYSETRADGTCVAINENGRMVAFHSQSDPSKLDSHNDDFGETVKIREDVIDTGIAICSLKALAHFTDNFDFQTRDEVIKHILVNEEIMLQYVTVEVLPPFESAVSVFDYSGLIRSNSQLISRIFYPVFPLKSNTKVLINSGNVITTGRQRVHIEGWNAFLGEDVSVGNNVMVISSSVGKKCTLESNSRIVESMVGEGSVVGESVSLHRVFLAQNVTISKGQTVPQYVIIGPNVKLNGSIRLTERSLISCCPPDEEMEDSVESEKLGEGVYSWKGKTGRDWWAGEWIGRKEEDGDEKGEDEEKKEKDDEEVEEGEIDVEKQFTEEVLDSLKGPLNHEKISKDTIQKLIVEINSSKIAWNMPMDRVHALLFVAFLRLPENDKFSNLQKRMVAYEQLFVKYYSKREAQFGLLEGLHEFYSSNRESFSPLVAKTIHHLYDRDILSEEAILGWHEDLEESDPVRGLIKKVVEWLEESDEDEDAEE</sequence>
<dbReference type="EMBL" id="BTRK01000002">
    <property type="protein sequence ID" value="GMR36476.1"/>
    <property type="molecule type" value="Genomic_DNA"/>
</dbReference>
<proteinExistence type="predicted"/>
<organism evidence="5 6">
    <name type="scientific">Pristionchus mayeri</name>
    <dbReference type="NCBI Taxonomy" id="1317129"/>
    <lineage>
        <taxon>Eukaryota</taxon>
        <taxon>Metazoa</taxon>
        <taxon>Ecdysozoa</taxon>
        <taxon>Nematoda</taxon>
        <taxon>Chromadorea</taxon>
        <taxon>Rhabditida</taxon>
        <taxon>Rhabditina</taxon>
        <taxon>Diplogasteromorpha</taxon>
        <taxon>Diplogasteroidea</taxon>
        <taxon>Neodiplogasteridae</taxon>
        <taxon>Pristionchus</taxon>
    </lineage>
</organism>
<dbReference type="Pfam" id="PF02020">
    <property type="entry name" value="W2"/>
    <property type="match status" value="1"/>
</dbReference>
<comment type="caution">
    <text evidence="5">The sequence shown here is derived from an EMBL/GenBank/DDBJ whole genome shotgun (WGS) entry which is preliminary data.</text>
</comment>